<dbReference type="EC" id="2.3.2.31" evidence="2"/>
<sequence>MAYNQDLELALRLLLADLDALEERQKGKQVAGKLTDSEHAIATMRSDVIALRDQILAVSTSTAMATDQAILMSMAREEVIASQDHQTAVALDRTEESVNYFAQIGPPPPEDMSHNDAVSMVMRDLMNRASLTRQNNAGDTSLPSNLATQGHNTTIKCVCCLETREPFLRGYCGHELCRDCAREIYLGAIRDEELYPPRCCGRPFSPGIILQVLEYSEFRAFCEKALEYIAENRVYCAEPTCSTFIPPSAIHGDNGICPDCHQQTHLPCRALAHPGVDCPLDHTFQGVLAIADTQNWRRCFNCRTMVELERGCNHITCRCGSEFCYVCGLVWKTCHCTLWDDNMIIQVANQAVNDQVAPNARPEVRHDLFNRVLEDLRQHEDVGFLLNKKSAKKPHF</sequence>
<evidence type="ECO:0000256" key="5">
    <source>
        <dbReference type="ARBA" id="ARBA00022737"/>
    </source>
</evidence>
<dbReference type="PANTHER" id="PTHR11685">
    <property type="entry name" value="RBR FAMILY RING FINGER AND IBR DOMAIN-CONTAINING"/>
    <property type="match status" value="1"/>
</dbReference>
<dbReference type="OrthoDB" id="10254945at2759"/>
<comment type="caution">
    <text evidence="10">The sequence shown here is derived from an EMBL/GenBank/DDBJ whole genome shotgun (WGS) entry which is preliminary data.</text>
</comment>
<dbReference type="Proteomes" id="UP000214365">
    <property type="component" value="Unassembled WGS sequence"/>
</dbReference>
<dbReference type="InterPro" id="IPR017907">
    <property type="entry name" value="Znf_RING_CS"/>
</dbReference>
<keyword evidence="8" id="KW-0862">Zinc</keyword>
<keyword evidence="4" id="KW-0479">Metal-binding</keyword>
<dbReference type="InterPro" id="IPR031127">
    <property type="entry name" value="E3_UB_ligase_RBR"/>
</dbReference>
<keyword evidence="5" id="KW-0677">Repeat</keyword>
<keyword evidence="11" id="KW-1185">Reference proteome</keyword>
<dbReference type="Pfam" id="PF01485">
    <property type="entry name" value="IBR"/>
    <property type="match status" value="2"/>
</dbReference>
<evidence type="ECO:0000256" key="3">
    <source>
        <dbReference type="ARBA" id="ARBA00022679"/>
    </source>
</evidence>
<dbReference type="PROSITE" id="PS00518">
    <property type="entry name" value="ZF_RING_1"/>
    <property type="match status" value="1"/>
</dbReference>
<protein>
    <recommendedName>
        <fullName evidence="2">RBR-type E3 ubiquitin transferase</fullName>
        <ecNumber evidence="2">2.3.2.31</ecNumber>
    </recommendedName>
</protein>
<dbReference type="InterPro" id="IPR044066">
    <property type="entry name" value="TRIAD_supradom"/>
</dbReference>
<dbReference type="InterPro" id="IPR002867">
    <property type="entry name" value="IBR_dom"/>
</dbReference>
<keyword evidence="7" id="KW-0833">Ubl conjugation pathway</keyword>
<dbReference type="AlphaFoldDB" id="A0A225ASB6"/>
<proteinExistence type="predicted"/>
<keyword evidence="3" id="KW-0808">Transferase</keyword>
<evidence type="ECO:0000256" key="4">
    <source>
        <dbReference type="ARBA" id="ARBA00022723"/>
    </source>
</evidence>
<dbReference type="EMBL" id="LFMY01000010">
    <property type="protein sequence ID" value="OKL57856.1"/>
    <property type="molecule type" value="Genomic_DNA"/>
</dbReference>
<evidence type="ECO:0000256" key="6">
    <source>
        <dbReference type="ARBA" id="ARBA00022771"/>
    </source>
</evidence>
<keyword evidence="6" id="KW-0863">Zinc-finger</keyword>
<dbReference type="GeneID" id="31006350"/>
<evidence type="ECO:0000313" key="10">
    <source>
        <dbReference type="EMBL" id="OKL57856.1"/>
    </source>
</evidence>
<evidence type="ECO:0000256" key="2">
    <source>
        <dbReference type="ARBA" id="ARBA00012251"/>
    </source>
</evidence>
<evidence type="ECO:0000259" key="9">
    <source>
        <dbReference type="PROSITE" id="PS51873"/>
    </source>
</evidence>
<dbReference type="RefSeq" id="XP_020117977.1">
    <property type="nucleotide sequence ID" value="XM_020268890.1"/>
</dbReference>
<comment type="catalytic activity">
    <reaction evidence="1">
        <text>[E2 ubiquitin-conjugating enzyme]-S-ubiquitinyl-L-cysteine + [acceptor protein]-L-lysine = [E2 ubiquitin-conjugating enzyme]-L-cysteine + [acceptor protein]-N(6)-ubiquitinyl-L-lysine.</text>
        <dbReference type="EC" id="2.3.2.31"/>
    </reaction>
</comment>
<dbReference type="GO" id="GO:0061630">
    <property type="term" value="F:ubiquitin protein ligase activity"/>
    <property type="evidence" value="ECO:0007669"/>
    <property type="project" value="UniProtKB-EC"/>
</dbReference>
<dbReference type="CDD" id="cd22584">
    <property type="entry name" value="Rcat_RBR_unk"/>
    <property type="match status" value="1"/>
</dbReference>
<dbReference type="GO" id="GO:0008270">
    <property type="term" value="F:zinc ion binding"/>
    <property type="evidence" value="ECO:0007669"/>
    <property type="project" value="UniProtKB-KW"/>
</dbReference>
<evidence type="ECO:0000256" key="1">
    <source>
        <dbReference type="ARBA" id="ARBA00001798"/>
    </source>
</evidence>
<evidence type="ECO:0000256" key="8">
    <source>
        <dbReference type="ARBA" id="ARBA00022833"/>
    </source>
</evidence>
<gene>
    <name evidence="10" type="ORF">UA08_06595</name>
</gene>
<evidence type="ECO:0000313" key="11">
    <source>
        <dbReference type="Proteomes" id="UP000214365"/>
    </source>
</evidence>
<feature type="domain" description="RING-type" evidence="9">
    <location>
        <begin position="153"/>
        <end position="340"/>
    </location>
</feature>
<accession>A0A225ASB6</accession>
<name>A0A225ASB6_TALAT</name>
<evidence type="ECO:0000256" key="7">
    <source>
        <dbReference type="ARBA" id="ARBA00022786"/>
    </source>
</evidence>
<organism evidence="10 11">
    <name type="scientific">Talaromyces atroroseus</name>
    <dbReference type="NCBI Taxonomy" id="1441469"/>
    <lineage>
        <taxon>Eukaryota</taxon>
        <taxon>Fungi</taxon>
        <taxon>Dikarya</taxon>
        <taxon>Ascomycota</taxon>
        <taxon>Pezizomycotina</taxon>
        <taxon>Eurotiomycetes</taxon>
        <taxon>Eurotiomycetidae</taxon>
        <taxon>Eurotiales</taxon>
        <taxon>Trichocomaceae</taxon>
        <taxon>Talaromyces</taxon>
        <taxon>Talaromyces sect. Trachyspermi</taxon>
    </lineage>
</organism>
<dbReference type="SUPFAM" id="SSF57850">
    <property type="entry name" value="RING/U-box"/>
    <property type="match status" value="1"/>
</dbReference>
<reference evidence="10 11" key="1">
    <citation type="submission" date="2015-06" db="EMBL/GenBank/DDBJ databases">
        <title>Talaromyces atroroseus IBT 11181 draft genome.</title>
        <authorList>
            <person name="Rasmussen K.B."/>
            <person name="Rasmussen S."/>
            <person name="Petersen B."/>
            <person name="Sicheritz-Ponten T."/>
            <person name="Mortensen U.H."/>
            <person name="Thrane U."/>
        </authorList>
    </citation>
    <scope>NUCLEOTIDE SEQUENCE [LARGE SCALE GENOMIC DNA]</scope>
    <source>
        <strain evidence="10 11">IBT 11181</strain>
    </source>
</reference>
<dbReference type="Gene3D" id="1.20.120.1750">
    <property type="match status" value="1"/>
</dbReference>
<dbReference type="STRING" id="1441469.A0A225ASB6"/>
<dbReference type="PROSITE" id="PS51873">
    <property type="entry name" value="TRIAD"/>
    <property type="match status" value="1"/>
</dbReference>
<dbReference type="GO" id="GO:0016567">
    <property type="term" value="P:protein ubiquitination"/>
    <property type="evidence" value="ECO:0007669"/>
    <property type="project" value="InterPro"/>
</dbReference>